<organism evidence="2 3">
    <name type="scientific">Exiguobacterium indicum</name>
    <dbReference type="NCBI Taxonomy" id="296995"/>
    <lineage>
        <taxon>Bacteria</taxon>
        <taxon>Bacillati</taxon>
        <taxon>Bacillota</taxon>
        <taxon>Bacilli</taxon>
        <taxon>Bacillales</taxon>
        <taxon>Bacillales Family XII. Incertae Sedis</taxon>
        <taxon>Exiguobacterium</taxon>
    </lineage>
</organism>
<feature type="compositionally biased region" description="Low complexity" evidence="1">
    <location>
        <begin position="20"/>
        <end position="43"/>
    </location>
</feature>
<evidence type="ECO:0000313" key="3">
    <source>
        <dbReference type="Proteomes" id="UP001387110"/>
    </source>
</evidence>
<dbReference type="Proteomes" id="UP001387110">
    <property type="component" value="Unassembled WGS sequence"/>
</dbReference>
<protein>
    <submittedName>
        <fullName evidence="2">Uncharacterized protein</fullName>
    </submittedName>
</protein>
<feature type="region of interest" description="Disordered" evidence="1">
    <location>
        <begin position="1"/>
        <end position="43"/>
    </location>
</feature>
<name>A0ABU8EP80_9BACL</name>
<sequence length="43" mass="4356">MKNPALELQKTTRGKNEDPGTSSAGSSSSSSSGGDNSSFSIFC</sequence>
<evidence type="ECO:0000256" key="1">
    <source>
        <dbReference type="SAM" id="MobiDB-lite"/>
    </source>
</evidence>
<evidence type="ECO:0000313" key="2">
    <source>
        <dbReference type="EMBL" id="MEI4463872.1"/>
    </source>
</evidence>
<gene>
    <name evidence="2" type="ORF">SZL87_15710</name>
</gene>
<dbReference type="EMBL" id="JBAWKY010000006">
    <property type="protein sequence ID" value="MEI4463872.1"/>
    <property type="molecule type" value="Genomic_DNA"/>
</dbReference>
<dbReference type="RefSeq" id="WP_336449715.1">
    <property type="nucleotide sequence ID" value="NZ_JBAWKY010000006.1"/>
</dbReference>
<reference evidence="2 3" key="1">
    <citation type="submission" date="2023-12" db="EMBL/GenBank/DDBJ databases">
        <authorList>
            <person name="Easwaran N."/>
            <person name="Lazarus H.P.S."/>
        </authorList>
    </citation>
    <scope>NUCLEOTIDE SEQUENCE [LARGE SCALE GENOMIC DNA]</scope>
    <source>
        <strain evidence="2 3">VIT-2023</strain>
    </source>
</reference>
<proteinExistence type="predicted"/>
<keyword evidence="3" id="KW-1185">Reference proteome</keyword>
<accession>A0ABU8EP80</accession>
<comment type="caution">
    <text evidence="2">The sequence shown here is derived from an EMBL/GenBank/DDBJ whole genome shotgun (WGS) entry which is preliminary data.</text>
</comment>